<feature type="compositionally biased region" description="Basic and acidic residues" evidence="10">
    <location>
        <begin position="816"/>
        <end position="839"/>
    </location>
</feature>
<keyword evidence="12" id="KW-1185">Reference proteome</keyword>
<dbReference type="GO" id="GO:0005975">
    <property type="term" value="P:carbohydrate metabolic process"/>
    <property type="evidence" value="ECO:0007669"/>
    <property type="project" value="InterPro"/>
</dbReference>
<feature type="region of interest" description="Disordered" evidence="10">
    <location>
        <begin position="40"/>
        <end position="102"/>
    </location>
</feature>
<comment type="similarity">
    <text evidence="3 9">Belongs to the glycosyl hydrolase 47 family.</text>
</comment>
<feature type="region of interest" description="Disordered" evidence="10">
    <location>
        <begin position="861"/>
        <end position="886"/>
    </location>
</feature>
<feature type="active site" evidence="6">
    <location>
        <position position="921"/>
    </location>
</feature>
<evidence type="ECO:0000256" key="2">
    <source>
        <dbReference type="ARBA" id="ARBA00004922"/>
    </source>
</evidence>
<dbReference type="GO" id="GO:0004571">
    <property type="term" value="F:mannosyl-oligosaccharide 1,2-alpha-mannosidase activity"/>
    <property type="evidence" value="ECO:0007669"/>
    <property type="project" value="InterPro"/>
</dbReference>
<protein>
    <recommendedName>
        <fullName evidence="9">alpha-1,2-Mannosidase</fullName>
        <ecNumber evidence="9">3.2.1.-</ecNumber>
    </recommendedName>
</protein>
<evidence type="ECO:0000256" key="10">
    <source>
        <dbReference type="SAM" id="MobiDB-lite"/>
    </source>
</evidence>
<dbReference type="OrthoDB" id="10052040at2759"/>
<evidence type="ECO:0000256" key="1">
    <source>
        <dbReference type="ARBA" id="ARBA00001913"/>
    </source>
</evidence>
<keyword evidence="7" id="KW-0106">Calcium</keyword>
<organism evidence="11 12">
    <name type="scientific">Amorphotheca resinae ATCC 22711</name>
    <dbReference type="NCBI Taxonomy" id="857342"/>
    <lineage>
        <taxon>Eukaryota</taxon>
        <taxon>Fungi</taxon>
        <taxon>Dikarya</taxon>
        <taxon>Ascomycota</taxon>
        <taxon>Pezizomycotina</taxon>
        <taxon>Leotiomycetes</taxon>
        <taxon>Helotiales</taxon>
        <taxon>Amorphothecaceae</taxon>
        <taxon>Amorphotheca</taxon>
    </lineage>
</organism>
<dbReference type="STRING" id="857342.A0A2T3APW7"/>
<proteinExistence type="inferred from homology"/>
<evidence type="ECO:0000313" key="12">
    <source>
        <dbReference type="Proteomes" id="UP000241818"/>
    </source>
</evidence>
<evidence type="ECO:0000256" key="4">
    <source>
        <dbReference type="ARBA" id="ARBA00022801"/>
    </source>
</evidence>
<feature type="compositionally biased region" description="Low complexity" evidence="10">
    <location>
        <begin position="742"/>
        <end position="757"/>
    </location>
</feature>
<evidence type="ECO:0000256" key="3">
    <source>
        <dbReference type="ARBA" id="ARBA00007658"/>
    </source>
</evidence>
<dbReference type="Gene3D" id="1.50.10.10">
    <property type="match status" value="3"/>
</dbReference>
<dbReference type="InterPro" id="IPR001382">
    <property type="entry name" value="Glyco_hydro_47"/>
</dbReference>
<keyword evidence="7" id="KW-0479">Metal-binding</keyword>
<feature type="active site" description="Proton donor" evidence="6">
    <location>
        <position position="570"/>
    </location>
</feature>
<dbReference type="EMBL" id="KZ679019">
    <property type="protein sequence ID" value="PSS07047.1"/>
    <property type="molecule type" value="Genomic_DNA"/>
</dbReference>
<evidence type="ECO:0000256" key="8">
    <source>
        <dbReference type="PIRSR" id="PIRSR601382-3"/>
    </source>
</evidence>
<feature type="compositionally biased region" description="Polar residues" evidence="10">
    <location>
        <begin position="783"/>
        <end position="795"/>
    </location>
</feature>
<dbReference type="UniPathway" id="UPA00378"/>
<dbReference type="GO" id="GO:0036503">
    <property type="term" value="P:ERAD pathway"/>
    <property type="evidence" value="ECO:0007669"/>
    <property type="project" value="UniProtKB-ARBA"/>
</dbReference>
<reference evidence="11 12" key="1">
    <citation type="journal article" date="2018" name="New Phytol.">
        <title>Comparative genomics and transcriptomics depict ericoid mycorrhizal fungi as versatile saprotrophs and plant mutualists.</title>
        <authorList>
            <person name="Martino E."/>
            <person name="Morin E."/>
            <person name="Grelet G.A."/>
            <person name="Kuo A."/>
            <person name="Kohler A."/>
            <person name="Daghino S."/>
            <person name="Barry K.W."/>
            <person name="Cichocki N."/>
            <person name="Clum A."/>
            <person name="Dockter R.B."/>
            <person name="Hainaut M."/>
            <person name="Kuo R.C."/>
            <person name="LaButti K."/>
            <person name="Lindahl B.D."/>
            <person name="Lindquist E.A."/>
            <person name="Lipzen A."/>
            <person name="Khouja H.R."/>
            <person name="Magnuson J."/>
            <person name="Murat C."/>
            <person name="Ohm R.A."/>
            <person name="Singer S.W."/>
            <person name="Spatafora J.W."/>
            <person name="Wang M."/>
            <person name="Veneault-Fourrey C."/>
            <person name="Henrissat B."/>
            <person name="Grigoriev I.V."/>
            <person name="Martin F.M."/>
            <person name="Perotto S."/>
        </authorList>
    </citation>
    <scope>NUCLEOTIDE SEQUENCE [LARGE SCALE GENOMIC DNA]</scope>
    <source>
        <strain evidence="11 12">ATCC 22711</strain>
    </source>
</reference>
<comment type="cofactor">
    <cofactor evidence="1 7">
        <name>Ca(2+)</name>
        <dbReference type="ChEBI" id="CHEBI:29108"/>
    </cofactor>
</comment>
<comment type="pathway">
    <text evidence="2">Protein modification; protein glycosylation.</text>
</comment>
<dbReference type="PANTHER" id="PTHR11742:SF103">
    <property type="entry name" value="ENDOPLASMIC RETICULUM MANNOSIDASE MNL2-RELATED"/>
    <property type="match status" value="1"/>
</dbReference>
<dbReference type="RefSeq" id="XP_024716703.1">
    <property type="nucleotide sequence ID" value="XM_024868458.1"/>
</dbReference>
<evidence type="ECO:0000313" key="11">
    <source>
        <dbReference type="EMBL" id="PSS07047.1"/>
    </source>
</evidence>
<dbReference type="InterPro" id="IPR012341">
    <property type="entry name" value="6hp_glycosidase-like_sf"/>
</dbReference>
<evidence type="ECO:0000256" key="6">
    <source>
        <dbReference type="PIRSR" id="PIRSR601382-1"/>
    </source>
</evidence>
<dbReference type="GO" id="GO:0005783">
    <property type="term" value="C:endoplasmic reticulum"/>
    <property type="evidence" value="ECO:0007669"/>
    <property type="project" value="TreeGrafter"/>
</dbReference>
<feature type="active site" description="Proton donor" evidence="6">
    <location>
        <position position="282"/>
    </location>
</feature>
<dbReference type="InterPro" id="IPR036026">
    <property type="entry name" value="Seven-hairpin_glycosidases"/>
</dbReference>
<evidence type="ECO:0000256" key="9">
    <source>
        <dbReference type="RuleBase" id="RU361193"/>
    </source>
</evidence>
<dbReference type="GO" id="GO:0005509">
    <property type="term" value="F:calcium ion binding"/>
    <property type="evidence" value="ECO:0007669"/>
    <property type="project" value="InterPro"/>
</dbReference>
<feature type="compositionally biased region" description="Low complexity" evidence="10">
    <location>
        <begin position="772"/>
        <end position="782"/>
    </location>
</feature>
<dbReference type="GO" id="GO:0016020">
    <property type="term" value="C:membrane"/>
    <property type="evidence" value="ECO:0007669"/>
    <property type="project" value="InterPro"/>
</dbReference>
<dbReference type="AlphaFoldDB" id="A0A2T3APW7"/>
<dbReference type="Proteomes" id="UP000241818">
    <property type="component" value="Unassembled WGS sequence"/>
</dbReference>
<evidence type="ECO:0000256" key="7">
    <source>
        <dbReference type="PIRSR" id="PIRSR601382-2"/>
    </source>
</evidence>
<gene>
    <name evidence="11" type="ORF">M430DRAFT_54333</name>
</gene>
<dbReference type="InterPro" id="IPR050749">
    <property type="entry name" value="Glycosyl_Hydrolase_47"/>
</dbReference>
<keyword evidence="5 8" id="KW-1015">Disulfide bond</keyword>
<accession>A0A2T3APW7</accession>
<dbReference type="PANTHER" id="PTHR11742">
    <property type="entry name" value="MANNOSYL-OLIGOSACCHARIDE ALPHA-1,2-MANNOSIDASE-RELATED"/>
    <property type="match status" value="1"/>
</dbReference>
<feature type="active site" description="Proton donor" evidence="6">
    <location>
        <position position="687"/>
    </location>
</feature>
<feature type="region of interest" description="Disordered" evidence="10">
    <location>
        <begin position="118"/>
        <end position="140"/>
    </location>
</feature>
<name>A0A2T3APW7_AMORE</name>
<feature type="binding site" evidence="7">
    <location>
        <position position="1007"/>
    </location>
    <ligand>
        <name>Ca(2+)</name>
        <dbReference type="ChEBI" id="CHEBI:29108"/>
    </ligand>
</feature>
<feature type="region of interest" description="Disordered" evidence="10">
    <location>
        <begin position="398"/>
        <end position="570"/>
    </location>
</feature>
<dbReference type="SUPFAM" id="SSF48225">
    <property type="entry name" value="Seven-hairpin glycosidases"/>
    <property type="match status" value="1"/>
</dbReference>
<feature type="disulfide bond" evidence="8">
    <location>
        <begin position="644"/>
        <end position="673"/>
    </location>
</feature>
<dbReference type="InParanoid" id="A0A2T3APW7"/>
<evidence type="ECO:0000256" key="5">
    <source>
        <dbReference type="ARBA" id="ARBA00023157"/>
    </source>
</evidence>
<keyword evidence="9" id="KW-0326">Glycosidase</keyword>
<sequence length="1016" mass="112375">MLPAIRFRRYRVFLVLAAIITILLVRFSHTRNGDLHAQIEGLDFSSPPKNDGPGGSAPPEVTRPEASGEESKEAKDRPSPPVKIEGDKPSPAIPSPPTAVQSVPDVVLPDRKIASPAEVPLGNEVSEDGIHAVGPPGRQEFPTFTAVPTTIHWEKQVEHFPVPTESIIGLPTGLPATIPKIQHAFNDETPDAKINRETRQLRVREEFSKAWSGYKEHAWLHDELAPVSGKLRDPFCGWAATLVDSLDALYIMGLHEDFEEAVRAVNEIDFTTSPRADIPVFETTIRYLGGLLSAYDVSGGKYRSLLSKAEELAEILMGAFDTPNRMPVLFYRWKPTFASQPHRASQRSNLAELGSLSMEFTRLAQLTKNPRYYDAVARVTNALEEFQDRTKLRGVFPENVDASGCNRTVPLSKHEPVSNQGSAKSPGEATEQPEGYQPSMPKTVAEPRPIKKGGKNENAPSLELQILPGEPSKAKILGWGDNEKPKNSKRDSMKSEAAVITLEKNSKEPEGGETSNTALPTDPKTGLPLDLSGAKSRIGQSLGDWDCTPQGLESSKPSGSDRFSMGGGQDSTYEYFPKQYLLLGGREDKYRQMYLKTIEAVRKWMLYRPMIPGNHDILLSGKVTTAGNPEVDLEFSAEVEHLTCFIGGMVGMGAKIFDIKSDLELAKKLTDGCVWAYGSMPSGIMAESAIVLPCENAESCAWNETAYFEYLDPKADERDQMVEEYLANKAALEAEREAKKAATAKAEVETTNVETTANQSPAGSDPQDKKVSSNSHISKSTSNDAPRQLSNTTVASLRKRQSSPKNDLPQPVTHNFKNDFTKEAQNPKKGPGESKVSDDTEVVAEHYEGKFQSTEAELRSMEVGRQTEVPPPTAQSKPVEDLPDPARPLSHKEFVAARIEQGGLLPGYVNIRSKKYILRPEAIESVWYMYRITGDPSWQDKGWKMFEAILNATSAKYGHSAIYDVTQTESLQSDEMESFWLAETLKYFYLLFSTPDTISLDEWVLNTEAHPFKRDW</sequence>
<feature type="region of interest" description="Disordered" evidence="10">
    <location>
        <begin position="742"/>
        <end position="839"/>
    </location>
</feature>
<dbReference type="Pfam" id="PF01532">
    <property type="entry name" value="Glyco_hydro_47"/>
    <property type="match status" value="1"/>
</dbReference>
<feature type="compositionally biased region" description="Basic and acidic residues" evidence="10">
    <location>
        <begin position="69"/>
        <end position="88"/>
    </location>
</feature>
<keyword evidence="4 9" id="KW-0378">Hydrolase</keyword>
<dbReference type="GeneID" id="36576539"/>
<dbReference type="PRINTS" id="PR00747">
    <property type="entry name" value="GLYHDRLASE47"/>
</dbReference>
<dbReference type="EC" id="3.2.1.-" evidence="9"/>
<feature type="compositionally biased region" description="Basic and acidic residues" evidence="10">
    <location>
        <begin position="481"/>
        <end position="494"/>
    </location>
</feature>